<dbReference type="Pfam" id="PF00571">
    <property type="entry name" value="CBS"/>
    <property type="match status" value="1"/>
</dbReference>
<dbReference type="Gene3D" id="3.10.580.10">
    <property type="entry name" value="CBS-domain"/>
    <property type="match status" value="1"/>
</dbReference>
<name>A0A0F9VTM2_9ZZZZ</name>
<dbReference type="PROSITE" id="PS51371">
    <property type="entry name" value="CBS"/>
    <property type="match status" value="1"/>
</dbReference>
<feature type="domain" description="CBS" evidence="1">
    <location>
        <begin position="1"/>
        <end position="37"/>
    </location>
</feature>
<evidence type="ECO:0000259" key="1">
    <source>
        <dbReference type="PROSITE" id="PS51371"/>
    </source>
</evidence>
<dbReference type="SUPFAM" id="SSF54631">
    <property type="entry name" value="CBS-domain pair"/>
    <property type="match status" value="1"/>
</dbReference>
<accession>A0A0F9VTM2</accession>
<dbReference type="InterPro" id="IPR000644">
    <property type="entry name" value="CBS_dom"/>
</dbReference>
<protein>
    <recommendedName>
        <fullName evidence="1">CBS domain-containing protein</fullName>
    </recommendedName>
</protein>
<reference evidence="2" key="1">
    <citation type="journal article" date="2015" name="Nature">
        <title>Complex archaea that bridge the gap between prokaryotes and eukaryotes.</title>
        <authorList>
            <person name="Spang A."/>
            <person name="Saw J.H."/>
            <person name="Jorgensen S.L."/>
            <person name="Zaremba-Niedzwiedzka K."/>
            <person name="Martijn J."/>
            <person name="Lind A.E."/>
            <person name="van Eijk R."/>
            <person name="Schleper C."/>
            <person name="Guy L."/>
            <person name="Ettema T.J."/>
        </authorList>
    </citation>
    <scope>NUCLEOTIDE SEQUENCE</scope>
</reference>
<sequence>MRQFKVRHLPVVDDENRLQGFISLSDLARHCFSSDDEHELVGILEAVSPGTGY</sequence>
<proteinExistence type="predicted"/>
<dbReference type="InterPro" id="IPR046342">
    <property type="entry name" value="CBS_dom_sf"/>
</dbReference>
<comment type="caution">
    <text evidence="2">The sequence shown here is derived from an EMBL/GenBank/DDBJ whole genome shotgun (WGS) entry which is preliminary data.</text>
</comment>
<dbReference type="AlphaFoldDB" id="A0A0F9VTM2"/>
<evidence type="ECO:0000313" key="2">
    <source>
        <dbReference type="EMBL" id="KKN76801.1"/>
    </source>
</evidence>
<gene>
    <name evidence="2" type="ORF">LCGC14_0366680</name>
</gene>
<organism evidence="2">
    <name type="scientific">marine sediment metagenome</name>
    <dbReference type="NCBI Taxonomy" id="412755"/>
    <lineage>
        <taxon>unclassified sequences</taxon>
        <taxon>metagenomes</taxon>
        <taxon>ecological metagenomes</taxon>
    </lineage>
</organism>
<dbReference type="EMBL" id="LAZR01000289">
    <property type="protein sequence ID" value="KKN76801.1"/>
    <property type="molecule type" value="Genomic_DNA"/>
</dbReference>